<evidence type="ECO:0000313" key="2">
    <source>
        <dbReference type="EMBL" id="MFC5911157.1"/>
    </source>
</evidence>
<reference evidence="3" key="1">
    <citation type="journal article" date="2019" name="Int. J. Syst. Evol. Microbiol.">
        <title>The Global Catalogue of Microorganisms (GCM) 10K type strain sequencing project: providing services to taxonomists for standard genome sequencing and annotation.</title>
        <authorList>
            <consortium name="The Broad Institute Genomics Platform"/>
            <consortium name="The Broad Institute Genome Sequencing Center for Infectious Disease"/>
            <person name="Wu L."/>
            <person name="Ma J."/>
        </authorList>
    </citation>
    <scope>NUCLEOTIDE SEQUENCE [LARGE SCALE GENOMIC DNA]</scope>
    <source>
        <strain evidence="3">JCM 4816</strain>
    </source>
</reference>
<evidence type="ECO:0000259" key="1">
    <source>
        <dbReference type="PROSITE" id="PS51819"/>
    </source>
</evidence>
<gene>
    <name evidence="2" type="ORF">ACFP3V_28615</name>
</gene>
<accession>A0ABW1GB95</accession>
<dbReference type="Pfam" id="PF00903">
    <property type="entry name" value="Glyoxalase"/>
    <property type="match status" value="1"/>
</dbReference>
<dbReference type="InterPro" id="IPR004360">
    <property type="entry name" value="Glyas_Fos-R_dOase_dom"/>
</dbReference>
<name>A0ABW1GB95_9ACTN</name>
<feature type="domain" description="VOC" evidence="1">
    <location>
        <begin position="3"/>
        <end position="108"/>
    </location>
</feature>
<dbReference type="EMBL" id="JBHSQJ010000147">
    <property type="protein sequence ID" value="MFC5911157.1"/>
    <property type="molecule type" value="Genomic_DNA"/>
</dbReference>
<sequence>MFTGAHVILYSHDAEADRAFIRDVLGFPYVDAGHGWLIFKLPPAEVAVHPSEGPPRDELYLMCDDVRAVVAGLASQGVEVVREPADQGWGVLAAVRMPSGAELPLYEPRHPVAHSLDSD</sequence>
<organism evidence="2 3">
    <name type="scientific">Streptacidiphilus monticola</name>
    <dbReference type="NCBI Taxonomy" id="2161674"/>
    <lineage>
        <taxon>Bacteria</taxon>
        <taxon>Bacillati</taxon>
        <taxon>Actinomycetota</taxon>
        <taxon>Actinomycetes</taxon>
        <taxon>Kitasatosporales</taxon>
        <taxon>Streptomycetaceae</taxon>
        <taxon>Streptacidiphilus</taxon>
    </lineage>
</organism>
<dbReference type="InterPro" id="IPR037523">
    <property type="entry name" value="VOC_core"/>
</dbReference>
<dbReference type="RefSeq" id="WP_380589620.1">
    <property type="nucleotide sequence ID" value="NZ_JBHSQJ010000147.1"/>
</dbReference>
<comment type="caution">
    <text evidence="2">The sequence shown here is derived from an EMBL/GenBank/DDBJ whole genome shotgun (WGS) entry which is preliminary data.</text>
</comment>
<proteinExistence type="predicted"/>
<dbReference type="InterPro" id="IPR029068">
    <property type="entry name" value="Glyas_Bleomycin-R_OHBP_Dase"/>
</dbReference>
<dbReference type="Gene3D" id="3.10.180.10">
    <property type="entry name" value="2,3-Dihydroxybiphenyl 1,2-Dioxygenase, domain 1"/>
    <property type="match status" value="1"/>
</dbReference>
<dbReference type="PROSITE" id="PS51819">
    <property type="entry name" value="VOC"/>
    <property type="match status" value="1"/>
</dbReference>
<protein>
    <submittedName>
        <fullName evidence="2">VOC family protein</fullName>
    </submittedName>
</protein>
<dbReference type="Proteomes" id="UP001596174">
    <property type="component" value="Unassembled WGS sequence"/>
</dbReference>
<keyword evidence="3" id="KW-1185">Reference proteome</keyword>
<dbReference type="SUPFAM" id="SSF54593">
    <property type="entry name" value="Glyoxalase/Bleomycin resistance protein/Dihydroxybiphenyl dioxygenase"/>
    <property type="match status" value="1"/>
</dbReference>
<evidence type="ECO:0000313" key="3">
    <source>
        <dbReference type="Proteomes" id="UP001596174"/>
    </source>
</evidence>